<dbReference type="RefSeq" id="XP_040712430.1">
    <property type="nucleotide sequence ID" value="XM_040860890.1"/>
</dbReference>
<evidence type="ECO:0000259" key="4">
    <source>
        <dbReference type="PROSITE" id="PS50192"/>
    </source>
</evidence>
<dbReference type="Gene3D" id="1.20.5.110">
    <property type="match status" value="1"/>
</dbReference>
<evidence type="ECO:0000256" key="3">
    <source>
        <dbReference type="SAM" id="Phobius"/>
    </source>
</evidence>
<dbReference type="Gene3D" id="1.20.58.70">
    <property type="match status" value="1"/>
</dbReference>
<organism evidence="5 6">
    <name type="scientific">Pseudomassariella vexata</name>
    <dbReference type="NCBI Taxonomy" id="1141098"/>
    <lineage>
        <taxon>Eukaryota</taxon>
        <taxon>Fungi</taxon>
        <taxon>Dikarya</taxon>
        <taxon>Ascomycota</taxon>
        <taxon>Pezizomycotina</taxon>
        <taxon>Sordariomycetes</taxon>
        <taxon>Xylariomycetidae</taxon>
        <taxon>Amphisphaeriales</taxon>
        <taxon>Pseudomassariaceae</taxon>
        <taxon>Pseudomassariella</taxon>
    </lineage>
</organism>
<feature type="compositionally biased region" description="Low complexity" evidence="2">
    <location>
        <begin position="1"/>
        <end position="18"/>
    </location>
</feature>
<dbReference type="GO" id="GO:0005484">
    <property type="term" value="F:SNAP receptor activity"/>
    <property type="evidence" value="ECO:0007669"/>
    <property type="project" value="TreeGrafter"/>
</dbReference>
<dbReference type="InterPro" id="IPR045242">
    <property type="entry name" value="Syntaxin"/>
</dbReference>
<dbReference type="InParanoid" id="A0A1Y2DLJ4"/>
<sequence length="282" mass="31232">MSFDQLSSLESGSGRNNGSSGGAYSDSPDFSRLSQNLSNKLFHLQGNNAKLRNEIDRLGTRQDNPRLRERVQKLLDESRDQFKEVGEGVKKLQKWGDSDGGNDITPSQKYSQQKITREFGTSLKEFQGLQRVALEKQRASVSAAKAALDDAQSPGGGEGRGSGEHGELLQLQQQDQHLAAQDEVDFQDALIQEREEEIRQIEEGVTDLNVLFRQVATIVNEQGEQLVGIEDRAIQVRDDTQGADYELRSAARYQKNARSKACCLLLILAVILTIVLLAVFLG</sequence>
<keyword evidence="3" id="KW-0472">Membrane</keyword>
<keyword evidence="6" id="KW-1185">Reference proteome</keyword>
<dbReference type="GO" id="GO:0048278">
    <property type="term" value="P:vesicle docking"/>
    <property type="evidence" value="ECO:0007669"/>
    <property type="project" value="TreeGrafter"/>
</dbReference>
<dbReference type="InterPro" id="IPR010989">
    <property type="entry name" value="SNARE"/>
</dbReference>
<dbReference type="GO" id="GO:0012505">
    <property type="term" value="C:endomembrane system"/>
    <property type="evidence" value="ECO:0007669"/>
    <property type="project" value="TreeGrafter"/>
</dbReference>
<keyword evidence="3" id="KW-0812">Transmembrane</keyword>
<keyword evidence="3" id="KW-1133">Transmembrane helix</keyword>
<dbReference type="GO" id="GO:0006886">
    <property type="term" value="P:intracellular protein transport"/>
    <property type="evidence" value="ECO:0007669"/>
    <property type="project" value="TreeGrafter"/>
</dbReference>
<dbReference type="PROSITE" id="PS50192">
    <property type="entry name" value="T_SNARE"/>
    <property type="match status" value="1"/>
</dbReference>
<dbReference type="PANTHER" id="PTHR19957:SF38">
    <property type="entry name" value="LD27581P"/>
    <property type="match status" value="1"/>
</dbReference>
<dbReference type="SMART" id="SM00503">
    <property type="entry name" value="SynN"/>
    <property type="match status" value="1"/>
</dbReference>
<comment type="caution">
    <text evidence="5">The sequence shown here is derived from an EMBL/GenBank/DDBJ whole genome shotgun (WGS) entry which is preliminary data.</text>
</comment>
<dbReference type="PANTHER" id="PTHR19957">
    <property type="entry name" value="SYNTAXIN"/>
    <property type="match status" value="1"/>
</dbReference>
<dbReference type="OrthoDB" id="364348at2759"/>
<dbReference type="GeneID" id="63777102"/>
<dbReference type="STRING" id="1141098.A0A1Y2DLJ4"/>
<dbReference type="SMART" id="SM00397">
    <property type="entry name" value="t_SNARE"/>
    <property type="match status" value="1"/>
</dbReference>
<feature type="region of interest" description="Disordered" evidence="2">
    <location>
        <begin position="1"/>
        <end position="31"/>
    </location>
</feature>
<dbReference type="FunFam" id="1.20.5.110:FF:000059">
    <property type="entry name" value="Related to syntaxin 12"/>
    <property type="match status" value="1"/>
</dbReference>
<feature type="domain" description="T-SNARE coiled-coil homology" evidence="4">
    <location>
        <begin position="188"/>
        <end position="250"/>
    </location>
</feature>
<evidence type="ECO:0000256" key="2">
    <source>
        <dbReference type="SAM" id="MobiDB-lite"/>
    </source>
</evidence>
<reference evidence="5 6" key="1">
    <citation type="submission" date="2016-07" db="EMBL/GenBank/DDBJ databases">
        <title>Pervasive Adenine N6-methylation of Active Genes in Fungi.</title>
        <authorList>
            <consortium name="DOE Joint Genome Institute"/>
            <person name="Mondo S.J."/>
            <person name="Dannebaum R.O."/>
            <person name="Kuo R.C."/>
            <person name="Labutti K."/>
            <person name="Haridas S."/>
            <person name="Kuo A."/>
            <person name="Salamov A."/>
            <person name="Ahrendt S.R."/>
            <person name="Lipzen A."/>
            <person name="Sullivan W."/>
            <person name="Andreopoulos W.B."/>
            <person name="Clum A."/>
            <person name="Lindquist E."/>
            <person name="Daum C."/>
            <person name="Ramamoorthy G.K."/>
            <person name="Gryganskyi A."/>
            <person name="Culley D."/>
            <person name="Magnuson J.K."/>
            <person name="James T.Y."/>
            <person name="O'Malley M.A."/>
            <person name="Stajich J.E."/>
            <person name="Spatafora J.W."/>
            <person name="Visel A."/>
            <person name="Grigoriev I.V."/>
        </authorList>
    </citation>
    <scope>NUCLEOTIDE SEQUENCE [LARGE SCALE GENOMIC DNA]</scope>
    <source>
        <strain evidence="5 6">CBS 129021</strain>
    </source>
</reference>
<dbReference type="AlphaFoldDB" id="A0A1Y2DLJ4"/>
<dbReference type="Proteomes" id="UP000193689">
    <property type="component" value="Unassembled WGS sequence"/>
</dbReference>
<evidence type="ECO:0000256" key="1">
    <source>
        <dbReference type="ARBA" id="ARBA00009063"/>
    </source>
</evidence>
<name>A0A1Y2DLJ4_9PEZI</name>
<evidence type="ECO:0000313" key="5">
    <source>
        <dbReference type="EMBL" id="ORY59996.1"/>
    </source>
</evidence>
<proteinExistence type="inferred from homology"/>
<evidence type="ECO:0000313" key="6">
    <source>
        <dbReference type="Proteomes" id="UP000193689"/>
    </source>
</evidence>
<dbReference type="InterPro" id="IPR006011">
    <property type="entry name" value="Syntaxin_N"/>
</dbReference>
<feature type="region of interest" description="Disordered" evidence="2">
    <location>
        <begin position="93"/>
        <end position="112"/>
    </location>
</feature>
<accession>A0A1Y2DLJ4</accession>
<dbReference type="GO" id="GO:0000149">
    <property type="term" value="F:SNARE binding"/>
    <property type="evidence" value="ECO:0007669"/>
    <property type="project" value="TreeGrafter"/>
</dbReference>
<feature type="transmembrane region" description="Helical" evidence="3">
    <location>
        <begin position="261"/>
        <end position="281"/>
    </location>
</feature>
<dbReference type="Pfam" id="PF05739">
    <property type="entry name" value="SNARE"/>
    <property type="match status" value="1"/>
</dbReference>
<dbReference type="GO" id="GO:0006906">
    <property type="term" value="P:vesicle fusion"/>
    <property type="evidence" value="ECO:0007669"/>
    <property type="project" value="TreeGrafter"/>
</dbReference>
<dbReference type="EMBL" id="MCFJ01000012">
    <property type="protein sequence ID" value="ORY59996.1"/>
    <property type="molecule type" value="Genomic_DNA"/>
</dbReference>
<dbReference type="InterPro" id="IPR000727">
    <property type="entry name" value="T_SNARE_dom"/>
</dbReference>
<feature type="region of interest" description="Disordered" evidence="2">
    <location>
        <begin position="145"/>
        <end position="164"/>
    </location>
</feature>
<protein>
    <submittedName>
        <fullName evidence="5">t-SNARE</fullName>
    </submittedName>
</protein>
<dbReference type="GO" id="GO:0031201">
    <property type="term" value="C:SNARE complex"/>
    <property type="evidence" value="ECO:0007669"/>
    <property type="project" value="TreeGrafter"/>
</dbReference>
<comment type="similarity">
    <text evidence="1">Belongs to the syntaxin family.</text>
</comment>
<dbReference type="FunCoup" id="A0A1Y2DLJ4">
    <property type="interactions" value="608"/>
</dbReference>
<dbReference type="SUPFAM" id="SSF47661">
    <property type="entry name" value="t-snare proteins"/>
    <property type="match status" value="1"/>
</dbReference>
<dbReference type="GO" id="GO:0006896">
    <property type="term" value="P:Golgi to vacuole transport"/>
    <property type="evidence" value="ECO:0007669"/>
    <property type="project" value="TreeGrafter"/>
</dbReference>
<gene>
    <name evidence="5" type="ORF">BCR38DRAFT_443540</name>
</gene>
<dbReference type="Pfam" id="PF14523">
    <property type="entry name" value="Syntaxin_2"/>
    <property type="match status" value="1"/>
</dbReference>